<dbReference type="InterPro" id="IPR006356">
    <property type="entry name" value="HAD-SF_hydro_IIA_hyp3"/>
</dbReference>
<reference evidence="1 2" key="1">
    <citation type="submission" date="2023-04" db="EMBL/GenBank/DDBJ databases">
        <title>Marinoamorphus aggregata gen. nov., sp. Nov., isolate from tissue of brittle star Ophioplocus japonicus.</title>
        <authorList>
            <person name="Kawano K."/>
            <person name="Sawayama S."/>
            <person name="Nakagawa S."/>
        </authorList>
    </citation>
    <scope>NUCLEOTIDE SEQUENCE [LARGE SCALE GENOMIC DNA]</scope>
    <source>
        <strain evidence="1 2">NKW23</strain>
    </source>
</reference>
<dbReference type="InterPro" id="IPR006357">
    <property type="entry name" value="HAD-SF_hydro_IIA"/>
</dbReference>
<keyword evidence="2" id="KW-1185">Reference proteome</keyword>
<evidence type="ECO:0000313" key="1">
    <source>
        <dbReference type="EMBL" id="GMG81421.1"/>
    </source>
</evidence>
<dbReference type="NCBIfam" id="TIGR01459">
    <property type="entry name" value="HAD-SF-IIA-hyp4"/>
    <property type="match status" value="1"/>
</dbReference>
<dbReference type="GO" id="GO:0016787">
    <property type="term" value="F:hydrolase activity"/>
    <property type="evidence" value="ECO:0007669"/>
    <property type="project" value="UniProtKB-KW"/>
</dbReference>
<dbReference type="EMBL" id="BSYI01000003">
    <property type="protein sequence ID" value="GMG81421.1"/>
    <property type="molecule type" value="Genomic_DNA"/>
</dbReference>
<dbReference type="Pfam" id="PF13344">
    <property type="entry name" value="Hydrolase_6"/>
    <property type="match status" value="1"/>
</dbReference>
<comment type="caution">
    <text evidence="1">The sequence shown here is derived from an EMBL/GenBank/DDBJ whole genome shotgun (WGS) entry which is preliminary data.</text>
</comment>
<dbReference type="Proteomes" id="UP001239909">
    <property type="component" value="Unassembled WGS sequence"/>
</dbReference>
<protein>
    <submittedName>
        <fullName evidence="1">TIGR01459 family HAD-type hydrolase</fullName>
    </submittedName>
</protein>
<name>A0ABQ6LDJ2_9RHOB</name>
<dbReference type="InterPro" id="IPR023214">
    <property type="entry name" value="HAD_sf"/>
</dbReference>
<dbReference type="InterPro" id="IPR036412">
    <property type="entry name" value="HAD-like_sf"/>
</dbReference>
<proteinExistence type="predicted"/>
<sequence length="286" mass="30270">MTNRIARLSEVSGRYRALLCDLWGCYHDGVRPFPAALEALREYRAAGGIVILLTNAPRPVPGVQRFLDKIGAPSDTHDAVLSSGEVCLTALREGVHGRRIHYVGPDRDLGMLSDAGLAPVPLAEAEALLCTGLRDDSTETPETYAGEIADWAARGLPMLCTNPDIVVDRGADRLWCAGALARDYAAAGGVVHYFGKPHLPVYDASFRLLEAITGAPVPRAEVLAVGDGIHTDIAGAAAAGIDSVFLTGGIAAERCGPDPLAPEPGRVAAFLAEERQAPTFWMPRLA</sequence>
<dbReference type="NCBIfam" id="TIGR01460">
    <property type="entry name" value="HAD-SF-IIA"/>
    <property type="match status" value="1"/>
</dbReference>
<gene>
    <name evidence="1" type="ORF">LNKW23_06340</name>
</gene>
<dbReference type="Gene3D" id="3.40.50.1000">
    <property type="entry name" value="HAD superfamily/HAD-like"/>
    <property type="match status" value="2"/>
</dbReference>
<dbReference type="Pfam" id="PF13242">
    <property type="entry name" value="Hydrolase_like"/>
    <property type="match status" value="1"/>
</dbReference>
<dbReference type="SUPFAM" id="SSF56784">
    <property type="entry name" value="HAD-like"/>
    <property type="match status" value="1"/>
</dbReference>
<accession>A0ABQ6LDJ2</accession>
<organism evidence="1 2">
    <name type="scientific">Paralimibaculum aggregatum</name>
    <dbReference type="NCBI Taxonomy" id="3036245"/>
    <lineage>
        <taxon>Bacteria</taxon>
        <taxon>Pseudomonadati</taxon>
        <taxon>Pseudomonadota</taxon>
        <taxon>Alphaproteobacteria</taxon>
        <taxon>Rhodobacterales</taxon>
        <taxon>Paracoccaceae</taxon>
        <taxon>Paralimibaculum</taxon>
    </lineage>
</organism>
<evidence type="ECO:0000313" key="2">
    <source>
        <dbReference type="Proteomes" id="UP001239909"/>
    </source>
</evidence>
<keyword evidence="1" id="KW-0378">Hydrolase</keyword>
<dbReference type="PANTHER" id="PTHR19288">
    <property type="entry name" value="4-NITROPHENYLPHOSPHATASE-RELATED"/>
    <property type="match status" value="1"/>
</dbReference>
<dbReference type="RefSeq" id="WP_285670077.1">
    <property type="nucleotide sequence ID" value="NZ_BSYI01000003.1"/>
</dbReference>
<dbReference type="PANTHER" id="PTHR19288:SF90">
    <property type="entry name" value="OS08G0542600 PROTEIN"/>
    <property type="match status" value="1"/>
</dbReference>